<dbReference type="PROSITE" id="PS51755">
    <property type="entry name" value="OMPR_PHOB"/>
    <property type="match status" value="1"/>
</dbReference>
<dbReference type="InterPro" id="IPR005158">
    <property type="entry name" value="BTAD"/>
</dbReference>
<reference evidence="8" key="1">
    <citation type="submission" date="2018-05" db="EMBL/GenBank/DDBJ databases">
        <title>Micromonospora globispora sp. nov. and Micromonospora rugosa sp. nov., isolated from marine sediment.</title>
        <authorList>
            <person name="Carro L."/>
            <person name="Aysel V."/>
            <person name="Cetin D."/>
            <person name="Igual J.M."/>
            <person name="Klenk H.-P."/>
            <person name="Trujillo M.E."/>
            <person name="Sahin N."/>
        </authorList>
    </citation>
    <scope>NUCLEOTIDE SEQUENCE [LARGE SCALE GENOMIC DNA]</scope>
    <source>
        <strain evidence="8">S2904</strain>
    </source>
</reference>
<dbReference type="SMART" id="SM00862">
    <property type="entry name" value="Trans_reg_C"/>
    <property type="match status" value="1"/>
</dbReference>
<dbReference type="InterPro" id="IPR011990">
    <property type="entry name" value="TPR-like_helical_dom_sf"/>
</dbReference>
<dbReference type="Pfam" id="PF00486">
    <property type="entry name" value="Trans_reg_C"/>
    <property type="match status" value="1"/>
</dbReference>
<comment type="caution">
    <text evidence="7">The sequence shown here is derived from an EMBL/GenBank/DDBJ whole genome shotgun (WGS) entry which is preliminary data.</text>
</comment>
<feature type="DNA-binding region" description="OmpR/PhoB-type" evidence="5">
    <location>
        <begin position="1"/>
        <end position="99"/>
    </location>
</feature>
<dbReference type="OrthoDB" id="134712at2"/>
<dbReference type="Gene3D" id="1.10.10.10">
    <property type="entry name" value="Winged helix-like DNA-binding domain superfamily/Winged helix DNA-binding domain"/>
    <property type="match status" value="1"/>
</dbReference>
<dbReference type="AlphaFoldDB" id="A0A317JTL8"/>
<dbReference type="InterPro" id="IPR001867">
    <property type="entry name" value="OmpR/PhoB-type_DNA-bd"/>
</dbReference>
<dbReference type="PANTHER" id="PTHR35807">
    <property type="entry name" value="TRANSCRIPTIONAL REGULATOR REDD-RELATED"/>
    <property type="match status" value="1"/>
</dbReference>
<dbReference type="GO" id="GO:0003677">
    <property type="term" value="F:DNA binding"/>
    <property type="evidence" value="ECO:0007669"/>
    <property type="project" value="UniProtKB-UniRule"/>
</dbReference>
<evidence type="ECO:0000313" key="8">
    <source>
        <dbReference type="Proteomes" id="UP000245683"/>
    </source>
</evidence>
<dbReference type="RefSeq" id="WP_109947642.1">
    <property type="nucleotide sequence ID" value="NZ_QGGF01000357.1"/>
</dbReference>
<evidence type="ECO:0000256" key="5">
    <source>
        <dbReference type="PROSITE-ProRule" id="PRU01091"/>
    </source>
</evidence>
<dbReference type="GO" id="GO:0006355">
    <property type="term" value="P:regulation of DNA-templated transcription"/>
    <property type="evidence" value="ECO:0007669"/>
    <property type="project" value="InterPro"/>
</dbReference>
<dbReference type="EMBL" id="QGSV01000375">
    <property type="protein sequence ID" value="PWU43955.1"/>
    <property type="molecule type" value="Genomic_DNA"/>
</dbReference>
<evidence type="ECO:0000256" key="3">
    <source>
        <dbReference type="ARBA" id="ARBA00023125"/>
    </source>
</evidence>
<evidence type="ECO:0000313" key="7">
    <source>
        <dbReference type="EMBL" id="PWU43955.1"/>
    </source>
</evidence>
<accession>A0A317JTL8</accession>
<dbReference type="Proteomes" id="UP000245683">
    <property type="component" value="Unassembled WGS sequence"/>
</dbReference>
<evidence type="ECO:0000256" key="2">
    <source>
        <dbReference type="ARBA" id="ARBA00023015"/>
    </source>
</evidence>
<dbReference type="CDD" id="cd15831">
    <property type="entry name" value="BTAD"/>
    <property type="match status" value="1"/>
</dbReference>
<dbReference type="SMART" id="SM01043">
    <property type="entry name" value="BTAD"/>
    <property type="match status" value="1"/>
</dbReference>
<dbReference type="Pfam" id="PF03704">
    <property type="entry name" value="BTAD"/>
    <property type="match status" value="1"/>
</dbReference>
<keyword evidence="3 5" id="KW-0238">DNA-binding</keyword>
<name>A0A317JTL8_9ACTN</name>
<keyword evidence="4" id="KW-0804">Transcription</keyword>
<keyword evidence="2" id="KW-0805">Transcription regulation</keyword>
<dbReference type="SUPFAM" id="SSF48452">
    <property type="entry name" value="TPR-like"/>
    <property type="match status" value="1"/>
</dbReference>
<comment type="similarity">
    <text evidence="1">Belongs to the AfsR/DnrI/RedD regulatory family.</text>
</comment>
<dbReference type="PANTHER" id="PTHR35807:SF1">
    <property type="entry name" value="TRANSCRIPTIONAL REGULATOR REDD"/>
    <property type="match status" value="1"/>
</dbReference>
<sequence>MQVRFGVLGPVVAWDGVGAPIDLKGPKHRAVLARLVVARSRVVPVSRLVDDLWQEPPPGAVSAVRTFVAALRRALEPQRPPREPARLLVTEGPGYALRPAPDAVDAWRFEDAVAAASTAPPHKALERIDRALSWWRGPAFAGFDDEPWARAERSRLEQLRLNAIEQRAEARLTVGRAADVVPDLDAHVADNPWREEAWRLLALALYRSGRQGDALAVLRRARSLLLEQLGVDPGPRLRRLETDILRQADRVSDGPGSPGPERVWAETAAAYDRTVASGSGARLESTVGLLRSLAVTGASGLEAAREQRIAAIAAAEQWGDPELTARVIGGYDVPAIWTRSDDPVQAAQIVTAAERALAALRPGPSEAIRARLLATIAVESRGTRAARGPEAAREAERIARRLGDPVLLAFALNGVFMQTFHRAGLAPERDEIGAELVALSARHGLVTFEILGHLVRLQARSALADFATADQHAAAADRLAERHERPLVDVFTQWYRALRLAATGPSSQAAEAAYRDAAAQLANAGMPGVERGLLPLALLCLRVWHGDPVRFDDDTDWGPYTPWVRPLVLLTRDRLADAAAALRQTPDPPRDLLFEALWCLTAQAAIALDDRTAMKRARSELTPAANELAGAGSGMLTIGPVSHHLDHLVAALNRTR</sequence>
<dbReference type="InterPro" id="IPR051677">
    <property type="entry name" value="AfsR-DnrI-RedD_regulator"/>
</dbReference>
<protein>
    <submittedName>
        <fullName evidence="7">SARP family transcriptional regulator</fullName>
    </submittedName>
</protein>
<dbReference type="SUPFAM" id="SSF46894">
    <property type="entry name" value="C-terminal effector domain of the bipartite response regulators"/>
    <property type="match status" value="1"/>
</dbReference>
<organism evidence="7 8">
    <name type="scientific">Micromonospora globispora</name>
    <dbReference type="NCBI Taxonomy" id="1450148"/>
    <lineage>
        <taxon>Bacteria</taxon>
        <taxon>Bacillati</taxon>
        <taxon>Actinomycetota</taxon>
        <taxon>Actinomycetes</taxon>
        <taxon>Micromonosporales</taxon>
        <taxon>Micromonosporaceae</taxon>
        <taxon>Micromonospora</taxon>
    </lineage>
</organism>
<feature type="domain" description="OmpR/PhoB-type" evidence="6">
    <location>
        <begin position="1"/>
        <end position="99"/>
    </location>
</feature>
<evidence type="ECO:0000256" key="4">
    <source>
        <dbReference type="ARBA" id="ARBA00023163"/>
    </source>
</evidence>
<dbReference type="InterPro" id="IPR036388">
    <property type="entry name" value="WH-like_DNA-bd_sf"/>
</dbReference>
<keyword evidence="8" id="KW-1185">Reference proteome</keyword>
<evidence type="ECO:0000259" key="6">
    <source>
        <dbReference type="PROSITE" id="PS51755"/>
    </source>
</evidence>
<dbReference type="InterPro" id="IPR016032">
    <property type="entry name" value="Sig_transdc_resp-reg_C-effctor"/>
</dbReference>
<proteinExistence type="inferred from homology"/>
<gene>
    <name evidence="7" type="ORF">DLJ46_28585</name>
</gene>
<dbReference type="Gene3D" id="1.25.40.10">
    <property type="entry name" value="Tetratricopeptide repeat domain"/>
    <property type="match status" value="1"/>
</dbReference>
<evidence type="ECO:0000256" key="1">
    <source>
        <dbReference type="ARBA" id="ARBA00005820"/>
    </source>
</evidence>
<dbReference type="GO" id="GO:0000160">
    <property type="term" value="P:phosphorelay signal transduction system"/>
    <property type="evidence" value="ECO:0007669"/>
    <property type="project" value="InterPro"/>
</dbReference>